<evidence type="ECO:0000313" key="3">
    <source>
        <dbReference type="Proteomes" id="UP000294134"/>
    </source>
</evidence>
<keyword evidence="3" id="KW-1185">Reference proteome</keyword>
<dbReference type="EMBL" id="MK552327">
    <property type="protein sequence ID" value="QBJ02833.1"/>
    <property type="molecule type" value="Genomic_DNA"/>
</dbReference>
<dbReference type="Proteomes" id="UP000294134">
    <property type="component" value="Segment"/>
</dbReference>
<keyword evidence="1" id="KW-0472">Membrane</keyword>
<organism evidence="2 3">
    <name type="scientific">Pseudomonas phage Psa21</name>
    <dbReference type="NCBI Taxonomy" id="2530023"/>
    <lineage>
        <taxon>Viruses</taxon>
        <taxon>Duplodnaviria</taxon>
        <taxon>Heunggongvirae</taxon>
        <taxon>Uroviricota</taxon>
        <taxon>Caudoviricetes</taxon>
        <taxon>Chimalliviridae</taxon>
        <taxon>Tepukevirus</taxon>
        <taxon>Tepukevirus Psa21</taxon>
    </lineage>
</organism>
<protein>
    <submittedName>
        <fullName evidence="2">Uncharacterized protein</fullName>
    </submittedName>
</protein>
<accession>A0A481W619</accession>
<feature type="transmembrane region" description="Helical" evidence="1">
    <location>
        <begin position="6"/>
        <end position="26"/>
    </location>
</feature>
<proteinExistence type="predicted"/>
<sequence length="67" mass="7409">MITLVVGCILLAMGIIGGGFLLWACITNYIEKDDQLNYCFGALISYLVLLMVMVAIAMAEKQYLMNN</sequence>
<feature type="transmembrane region" description="Helical" evidence="1">
    <location>
        <begin position="38"/>
        <end position="59"/>
    </location>
</feature>
<gene>
    <name evidence="2" type="ORF">PSA21_307</name>
</gene>
<evidence type="ECO:0000313" key="2">
    <source>
        <dbReference type="EMBL" id="QBJ02833.1"/>
    </source>
</evidence>
<keyword evidence="1" id="KW-0812">Transmembrane</keyword>
<reference evidence="2 3" key="1">
    <citation type="submission" date="2019-02" db="EMBL/GenBank/DDBJ databases">
        <authorList>
            <person name="Frampton R.A."/>
            <person name="Wojtus J.K."/>
            <person name="Fineran P.C."/>
            <person name="Hendrickson H.L."/>
        </authorList>
    </citation>
    <scope>NUCLEOTIDE SEQUENCE [LARGE SCALE GENOMIC DNA]</scope>
</reference>
<evidence type="ECO:0000256" key="1">
    <source>
        <dbReference type="SAM" id="Phobius"/>
    </source>
</evidence>
<name>A0A481W619_9CAUD</name>
<keyword evidence="1" id="KW-1133">Transmembrane helix</keyword>